<evidence type="ECO:0000313" key="3">
    <source>
        <dbReference type="EMBL" id="MBJ3777861.1"/>
    </source>
</evidence>
<organism evidence="3 4">
    <name type="scientific">Acuticoccus mangrovi</name>
    <dbReference type="NCBI Taxonomy" id="2796142"/>
    <lineage>
        <taxon>Bacteria</taxon>
        <taxon>Pseudomonadati</taxon>
        <taxon>Pseudomonadota</taxon>
        <taxon>Alphaproteobacteria</taxon>
        <taxon>Hyphomicrobiales</taxon>
        <taxon>Amorphaceae</taxon>
        <taxon>Acuticoccus</taxon>
    </lineage>
</organism>
<evidence type="ECO:0000256" key="1">
    <source>
        <dbReference type="ARBA" id="ARBA00005254"/>
    </source>
</evidence>
<dbReference type="AlphaFoldDB" id="A0A934ISA7"/>
<dbReference type="InterPro" id="IPR018376">
    <property type="entry name" value="Enoyl-CoA_hyd/isom_CS"/>
</dbReference>
<dbReference type="GO" id="GO:0003824">
    <property type="term" value="F:catalytic activity"/>
    <property type="evidence" value="ECO:0007669"/>
    <property type="project" value="InterPro"/>
</dbReference>
<dbReference type="CDD" id="cd06558">
    <property type="entry name" value="crotonase-like"/>
    <property type="match status" value="1"/>
</dbReference>
<dbReference type="PANTHER" id="PTHR43802:SF1">
    <property type="entry name" value="IP11341P-RELATED"/>
    <property type="match status" value="1"/>
</dbReference>
<dbReference type="InterPro" id="IPR029045">
    <property type="entry name" value="ClpP/crotonase-like_dom_sf"/>
</dbReference>
<dbReference type="Pfam" id="PF00378">
    <property type="entry name" value="ECH_1"/>
    <property type="match status" value="1"/>
</dbReference>
<comment type="caution">
    <text evidence="3">The sequence shown here is derived from an EMBL/GenBank/DDBJ whole genome shotgun (WGS) entry which is preliminary data.</text>
</comment>
<dbReference type="Gene3D" id="3.90.226.10">
    <property type="entry name" value="2-enoyl-CoA Hydratase, Chain A, domain 1"/>
    <property type="match status" value="1"/>
</dbReference>
<reference evidence="3" key="1">
    <citation type="submission" date="2020-12" db="EMBL/GenBank/DDBJ databases">
        <title>Bacterial taxonomy.</title>
        <authorList>
            <person name="Pan X."/>
        </authorList>
    </citation>
    <scope>NUCLEOTIDE SEQUENCE</scope>
    <source>
        <strain evidence="3">B2012</strain>
    </source>
</reference>
<sequence length="276" mass="30298">MSEGLANYAVDGNVSIVTMNRPEKLNALSKELRTDLTDALVRADEDPATRVVILRAAGRSFCAGYDIGGPRDPVKDAWRSDPLQYHKHLTPQLEFEMIPWYMRKPVIASVQGHAIGGGCELAMFCDLTIAADNAKFGEPEIRFANSGPALVMPWIVGFKRARELLYFGDMIDAEEALRLGMVNRVVPLAELEEKTLKYAHRLALVDAEALTTTKLALVRGADRAGFRDAMHVGLDVVAPLYAAQTEAGAKFREIVKAEGLGAAVKWRTAQFENAKI</sequence>
<protein>
    <submittedName>
        <fullName evidence="3">Enoyl-CoA hydratase/isomerase family protein</fullName>
    </submittedName>
</protein>
<dbReference type="PANTHER" id="PTHR43802">
    <property type="entry name" value="ENOYL-COA HYDRATASE"/>
    <property type="match status" value="1"/>
</dbReference>
<proteinExistence type="inferred from homology"/>
<evidence type="ECO:0000256" key="2">
    <source>
        <dbReference type="RuleBase" id="RU003707"/>
    </source>
</evidence>
<dbReference type="EMBL" id="JAEKJA010000021">
    <property type="protein sequence ID" value="MBJ3777861.1"/>
    <property type="molecule type" value="Genomic_DNA"/>
</dbReference>
<dbReference type="InterPro" id="IPR001753">
    <property type="entry name" value="Enoyl-CoA_hydra/iso"/>
</dbReference>
<accession>A0A934ISA7</accession>
<gene>
    <name evidence="3" type="ORF">JCR33_19305</name>
</gene>
<keyword evidence="4" id="KW-1185">Reference proteome</keyword>
<evidence type="ECO:0000313" key="4">
    <source>
        <dbReference type="Proteomes" id="UP000609531"/>
    </source>
</evidence>
<name>A0A934ISA7_9HYPH</name>
<dbReference type="RefSeq" id="WP_198883766.1">
    <property type="nucleotide sequence ID" value="NZ_JAEKJA010000021.1"/>
</dbReference>
<comment type="similarity">
    <text evidence="1 2">Belongs to the enoyl-CoA hydratase/isomerase family.</text>
</comment>
<dbReference type="SUPFAM" id="SSF52096">
    <property type="entry name" value="ClpP/crotonase"/>
    <property type="match status" value="1"/>
</dbReference>
<dbReference type="Proteomes" id="UP000609531">
    <property type="component" value="Unassembled WGS sequence"/>
</dbReference>
<dbReference type="PROSITE" id="PS00166">
    <property type="entry name" value="ENOYL_COA_HYDRATASE"/>
    <property type="match status" value="1"/>
</dbReference>